<evidence type="ECO:0000256" key="9">
    <source>
        <dbReference type="ARBA" id="ARBA00023172"/>
    </source>
</evidence>
<evidence type="ECO:0000256" key="3">
    <source>
        <dbReference type="ARBA" id="ARBA00022741"/>
    </source>
</evidence>
<dbReference type="InterPro" id="IPR004609">
    <property type="entry name" value="ATP-dep_DNA_helicase_RecG"/>
</dbReference>
<dbReference type="EC" id="5.6.2.4" evidence="13 15"/>
<evidence type="ECO:0000256" key="10">
    <source>
        <dbReference type="ARBA" id="ARBA00023204"/>
    </source>
</evidence>
<reference evidence="19 20" key="2">
    <citation type="submission" date="2018-03" db="EMBL/GenBank/DDBJ databases">
        <title>The ancient ancestry and fast evolution of plastids.</title>
        <authorList>
            <person name="Moore K.R."/>
            <person name="Magnabosco C."/>
            <person name="Momper L."/>
            <person name="Gold D.A."/>
            <person name="Bosak T."/>
            <person name="Fournier G.P."/>
        </authorList>
    </citation>
    <scope>NUCLEOTIDE SEQUENCE [LARGE SCALE GENOMIC DNA]</scope>
    <source>
        <strain evidence="19 20">ULC18</strain>
    </source>
</reference>
<evidence type="ECO:0000256" key="2">
    <source>
        <dbReference type="ARBA" id="ARBA00017846"/>
    </source>
</evidence>
<dbReference type="GO" id="GO:0006281">
    <property type="term" value="P:DNA repair"/>
    <property type="evidence" value="ECO:0007669"/>
    <property type="project" value="UniProtKB-UniRule"/>
</dbReference>
<keyword evidence="5 15" id="KW-0378">Hydrolase</keyword>
<proteinExistence type="inferred from homology"/>
<accession>A0A2T1DZW1</accession>
<keyword evidence="3 15" id="KW-0547">Nucleotide-binding</keyword>
<dbReference type="CDD" id="cd17992">
    <property type="entry name" value="DEXHc_RecG"/>
    <property type="match status" value="1"/>
</dbReference>
<name>A0A2T1DZW1_9CYAN</name>
<keyword evidence="9 15" id="KW-0233">DNA recombination</keyword>
<sequence length="853" mass="95108">MNHSDQEPAAPESLTPGSPLASPLSPHTTPDWIRLQKALSVEADRGFNDVEGKQHRFSEFISLTLSQAPVALPAIDQQRWQELGSKFTTYAELTFSQRQHLVADTRRFLHQVRQTWEEQGKGERGEGRGVGESASTVPAKTPKTTPLVDASRPVALDQAVTYLAGIGPKNAEKLAKLGLITVRDVLFYYPRDHLDYARQVKIRDLTEGETVTLVGTVKRCTCFSSPRNTKLTILELIVRDHTGQIKLGRFFAGSRYSSRGWQEQQKRQYPPGATIAASGLVKKSKFGMTLDNPEIEVLQQSGDAIDSLTVGRVVPIYPLTEGVGADLVRRAVIAALPAVKQLQEALPETLREQYGLVEIQEAIAHIHFPPDSTTLDAARRRLVFDEFFYLQLGLLKRRQTQRQIQASAVIAPTGQLIEQFYDILPFQMTNAQQRVINDILNDLQKPSPMNRLVQGDVGSGKTVVAVVALLAAIQSGYQTAMMAPTEVLAEQHYRKLVGWFNLLHLPVELLTGSTKVAKRRIIHAQLETGELPLLVGTHALIQDTVNFQRLGLVAIDEQHRFGVQQRARLQQKGEHPHVLTMTATPIPRTLALTLHGDLDVSQIDELPPGRKAIQTTMLTGKERMQAYDLIRREIAQGRQVYVVLPLVEESEKLDLKSAIDEHRELQENVFPEFTVGLLHGRMTSAEKDDAITRFRDNETQILVSTTVVEVGVDVPNATVMLIEHADRFGLSQLHQLRGRVGRGGSQSFCLLMSSSKTEAARQRLKVLEQSQDGFFISEMDMRFRGPGAVLGTRQSGLPDFALASLVEDQDVLELARQAAETVMAKDETLSRWTLMQQELDYRYRRLMGGAILT</sequence>
<dbReference type="RefSeq" id="WP_106258404.1">
    <property type="nucleotide sequence ID" value="NZ_CAWNSW010000166.1"/>
</dbReference>
<keyword evidence="20" id="KW-1185">Reference proteome</keyword>
<evidence type="ECO:0000256" key="11">
    <source>
        <dbReference type="ARBA" id="ARBA00023235"/>
    </source>
</evidence>
<evidence type="ECO:0000313" key="20">
    <source>
        <dbReference type="Proteomes" id="UP000239576"/>
    </source>
</evidence>
<keyword evidence="4 15" id="KW-0227">DNA damage</keyword>
<dbReference type="EMBL" id="PVWK01000117">
    <property type="protein sequence ID" value="PSB26035.1"/>
    <property type="molecule type" value="Genomic_DNA"/>
</dbReference>
<dbReference type="PROSITE" id="PS51192">
    <property type="entry name" value="HELICASE_ATP_BIND_1"/>
    <property type="match status" value="1"/>
</dbReference>
<protein>
    <recommendedName>
        <fullName evidence="2 15">ATP-dependent DNA helicase RecG</fullName>
        <ecNumber evidence="13 15">5.6.2.4</ecNumber>
    </recommendedName>
</protein>
<dbReference type="InterPro" id="IPR045562">
    <property type="entry name" value="RecG_dom3_C"/>
</dbReference>
<feature type="region of interest" description="Disordered" evidence="16">
    <location>
        <begin position="1"/>
        <end position="29"/>
    </location>
</feature>
<evidence type="ECO:0000256" key="13">
    <source>
        <dbReference type="ARBA" id="ARBA00034808"/>
    </source>
</evidence>
<dbReference type="InterPro" id="IPR014001">
    <property type="entry name" value="Helicase_ATP-bd"/>
</dbReference>
<evidence type="ECO:0000256" key="16">
    <source>
        <dbReference type="SAM" id="MobiDB-lite"/>
    </source>
</evidence>
<dbReference type="PANTHER" id="PTHR47964">
    <property type="entry name" value="ATP-DEPENDENT DNA HELICASE HOMOLOG RECG, CHLOROPLASTIC"/>
    <property type="match status" value="1"/>
</dbReference>
<comment type="catalytic activity">
    <reaction evidence="14 15">
        <text>ATP + H2O = ADP + phosphate + H(+)</text>
        <dbReference type="Rhea" id="RHEA:13065"/>
        <dbReference type="ChEBI" id="CHEBI:15377"/>
        <dbReference type="ChEBI" id="CHEBI:15378"/>
        <dbReference type="ChEBI" id="CHEBI:30616"/>
        <dbReference type="ChEBI" id="CHEBI:43474"/>
        <dbReference type="ChEBI" id="CHEBI:456216"/>
        <dbReference type="EC" id="5.6.2.4"/>
    </reaction>
</comment>
<dbReference type="GO" id="GO:0003677">
    <property type="term" value="F:DNA binding"/>
    <property type="evidence" value="ECO:0007669"/>
    <property type="project" value="UniProtKB-KW"/>
</dbReference>
<evidence type="ECO:0000256" key="15">
    <source>
        <dbReference type="RuleBase" id="RU363016"/>
    </source>
</evidence>
<dbReference type="NCBIfam" id="TIGR00643">
    <property type="entry name" value="recG"/>
    <property type="match status" value="1"/>
</dbReference>
<comment type="function">
    <text evidence="15">Plays a critical role in recombination and DNA repair. Helps process Holliday junction intermediates to mature products by catalyzing branch migration. Has replication fork regression activity, unwinds stalled or blocked replication forks to make a HJ that can be resolved. Has a DNA unwinding activity characteristic of a DNA helicase with 3'-5' polarity.</text>
</comment>
<keyword evidence="7 15" id="KW-0067">ATP-binding</keyword>
<evidence type="ECO:0000256" key="12">
    <source>
        <dbReference type="ARBA" id="ARBA00034617"/>
    </source>
</evidence>
<dbReference type="GO" id="GO:0006310">
    <property type="term" value="P:DNA recombination"/>
    <property type="evidence" value="ECO:0007669"/>
    <property type="project" value="UniProtKB-UniRule"/>
</dbReference>
<feature type="region of interest" description="Disordered" evidence="16">
    <location>
        <begin position="116"/>
        <end position="146"/>
    </location>
</feature>
<keyword evidence="11" id="KW-0413">Isomerase</keyword>
<evidence type="ECO:0000313" key="19">
    <source>
        <dbReference type="EMBL" id="PSB26035.1"/>
    </source>
</evidence>
<evidence type="ECO:0000256" key="6">
    <source>
        <dbReference type="ARBA" id="ARBA00022806"/>
    </source>
</evidence>
<dbReference type="InterPro" id="IPR012340">
    <property type="entry name" value="NA-bd_OB-fold"/>
</dbReference>
<reference evidence="20" key="1">
    <citation type="submission" date="2018-02" db="EMBL/GenBank/DDBJ databases">
        <authorList>
            <person name="Moore K."/>
            <person name="Momper L."/>
        </authorList>
    </citation>
    <scope>NUCLEOTIDE SEQUENCE [LARGE SCALE GENOMIC DNA]</scope>
    <source>
        <strain evidence="20">ULC18</strain>
    </source>
</reference>
<keyword evidence="8" id="KW-0238">DNA-binding</keyword>
<comment type="catalytic activity">
    <reaction evidence="12 15">
        <text>Couples ATP hydrolysis with the unwinding of duplex DNA by translocating in the 3'-5' direction.</text>
        <dbReference type="EC" id="5.6.2.4"/>
    </reaction>
</comment>
<dbReference type="SMART" id="SM00487">
    <property type="entry name" value="DEXDc"/>
    <property type="match status" value="1"/>
</dbReference>
<dbReference type="InterPro" id="IPR047112">
    <property type="entry name" value="RecG/Mfd"/>
</dbReference>
<evidence type="ECO:0000256" key="7">
    <source>
        <dbReference type="ARBA" id="ARBA00022840"/>
    </source>
</evidence>
<dbReference type="GO" id="GO:0005524">
    <property type="term" value="F:ATP binding"/>
    <property type="evidence" value="ECO:0007669"/>
    <property type="project" value="UniProtKB-KW"/>
</dbReference>
<dbReference type="SUPFAM" id="SSF52540">
    <property type="entry name" value="P-loop containing nucleoside triphosphate hydrolases"/>
    <property type="match status" value="2"/>
</dbReference>
<evidence type="ECO:0000256" key="5">
    <source>
        <dbReference type="ARBA" id="ARBA00022801"/>
    </source>
</evidence>
<evidence type="ECO:0000256" key="8">
    <source>
        <dbReference type="ARBA" id="ARBA00023125"/>
    </source>
</evidence>
<dbReference type="InterPro" id="IPR027417">
    <property type="entry name" value="P-loop_NTPase"/>
</dbReference>
<dbReference type="Gene3D" id="3.40.50.300">
    <property type="entry name" value="P-loop containing nucleotide triphosphate hydrolases"/>
    <property type="match status" value="2"/>
</dbReference>
<dbReference type="Proteomes" id="UP000239576">
    <property type="component" value="Unassembled WGS sequence"/>
</dbReference>
<evidence type="ECO:0000256" key="14">
    <source>
        <dbReference type="ARBA" id="ARBA00048988"/>
    </source>
</evidence>
<evidence type="ECO:0000259" key="18">
    <source>
        <dbReference type="PROSITE" id="PS51194"/>
    </source>
</evidence>
<dbReference type="InterPro" id="IPR001650">
    <property type="entry name" value="Helicase_C-like"/>
</dbReference>
<dbReference type="GO" id="GO:0043138">
    <property type="term" value="F:3'-5' DNA helicase activity"/>
    <property type="evidence" value="ECO:0007669"/>
    <property type="project" value="UniProtKB-EC"/>
</dbReference>
<dbReference type="CDD" id="cd04488">
    <property type="entry name" value="RecG_wedge_OBF"/>
    <property type="match status" value="1"/>
</dbReference>
<dbReference type="PANTHER" id="PTHR47964:SF1">
    <property type="entry name" value="ATP-DEPENDENT DNA HELICASE HOMOLOG RECG, CHLOROPLASTIC"/>
    <property type="match status" value="1"/>
</dbReference>
<dbReference type="GO" id="GO:0016887">
    <property type="term" value="F:ATP hydrolysis activity"/>
    <property type="evidence" value="ECO:0007669"/>
    <property type="project" value="RHEA"/>
</dbReference>
<feature type="compositionally biased region" description="Basic and acidic residues" evidence="16">
    <location>
        <begin position="116"/>
        <end position="129"/>
    </location>
</feature>
<dbReference type="SMART" id="SM00490">
    <property type="entry name" value="HELICc"/>
    <property type="match status" value="1"/>
</dbReference>
<dbReference type="Pfam" id="PF19833">
    <property type="entry name" value="RecG_dom3_C"/>
    <property type="match status" value="1"/>
</dbReference>
<dbReference type="NCBIfam" id="NF008170">
    <property type="entry name" value="PRK10917.2-4"/>
    <property type="match status" value="1"/>
</dbReference>
<dbReference type="Pfam" id="PF17191">
    <property type="entry name" value="RecG_wedge"/>
    <property type="match status" value="1"/>
</dbReference>
<dbReference type="AlphaFoldDB" id="A0A2T1DZW1"/>
<organism evidence="19 20">
    <name type="scientific">Stenomitos frigidus ULC18</name>
    <dbReference type="NCBI Taxonomy" id="2107698"/>
    <lineage>
        <taxon>Bacteria</taxon>
        <taxon>Bacillati</taxon>
        <taxon>Cyanobacteriota</taxon>
        <taxon>Cyanophyceae</taxon>
        <taxon>Leptolyngbyales</taxon>
        <taxon>Leptolyngbyaceae</taxon>
        <taxon>Stenomitos</taxon>
    </lineage>
</organism>
<dbReference type="InterPro" id="IPR011545">
    <property type="entry name" value="DEAD/DEAH_box_helicase_dom"/>
</dbReference>
<dbReference type="NCBIfam" id="NF008168">
    <property type="entry name" value="PRK10917.2-2"/>
    <property type="match status" value="1"/>
</dbReference>
<dbReference type="Gene3D" id="2.40.50.140">
    <property type="entry name" value="Nucleic acid-binding proteins"/>
    <property type="match status" value="1"/>
</dbReference>
<dbReference type="NCBIfam" id="NF008165">
    <property type="entry name" value="PRK10917.1-3"/>
    <property type="match status" value="1"/>
</dbReference>
<gene>
    <name evidence="19" type="ORF">C7B82_21290</name>
</gene>
<evidence type="ECO:0000256" key="4">
    <source>
        <dbReference type="ARBA" id="ARBA00022763"/>
    </source>
</evidence>
<feature type="compositionally biased region" description="Polar residues" evidence="16">
    <location>
        <begin position="133"/>
        <end position="144"/>
    </location>
</feature>
<dbReference type="PROSITE" id="PS51194">
    <property type="entry name" value="HELICASE_CTER"/>
    <property type="match status" value="1"/>
</dbReference>
<dbReference type="OrthoDB" id="9804325at2"/>
<dbReference type="SUPFAM" id="SSF50249">
    <property type="entry name" value="Nucleic acid-binding proteins"/>
    <property type="match status" value="1"/>
</dbReference>
<dbReference type="Pfam" id="PF00270">
    <property type="entry name" value="DEAD"/>
    <property type="match status" value="1"/>
</dbReference>
<keyword evidence="6 15" id="KW-0347">Helicase</keyword>
<comment type="similarity">
    <text evidence="1 15">Belongs to the helicase family. RecG subfamily.</text>
</comment>
<comment type="caution">
    <text evidence="19">The sequence shown here is derived from an EMBL/GenBank/DDBJ whole genome shotgun (WGS) entry which is preliminary data.</text>
</comment>
<feature type="domain" description="Helicase C-terminal" evidence="18">
    <location>
        <begin position="622"/>
        <end position="782"/>
    </location>
</feature>
<dbReference type="CDD" id="cd18811">
    <property type="entry name" value="SF2_C_RecG"/>
    <property type="match status" value="1"/>
</dbReference>
<feature type="domain" description="Helicase ATP-binding" evidence="17">
    <location>
        <begin position="442"/>
        <end position="603"/>
    </location>
</feature>
<keyword evidence="10 15" id="KW-0234">DNA repair</keyword>
<dbReference type="Pfam" id="PF00271">
    <property type="entry name" value="Helicase_C"/>
    <property type="match status" value="1"/>
</dbReference>
<evidence type="ECO:0000259" key="17">
    <source>
        <dbReference type="PROSITE" id="PS51192"/>
    </source>
</evidence>
<dbReference type="InterPro" id="IPR033454">
    <property type="entry name" value="RecG_wedge"/>
</dbReference>
<evidence type="ECO:0000256" key="1">
    <source>
        <dbReference type="ARBA" id="ARBA00007504"/>
    </source>
</evidence>